<accession>A0A423J535</accession>
<organism evidence="1 2">
    <name type="scientific">Pseudomonas frederiksbergensis</name>
    <dbReference type="NCBI Taxonomy" id="104087"/>
    <lineage>
        <taxon>Bacteria</taxon>
        <taxon>Pseudomonadati</taxon>
        <taxon>Pseudomonadota</taxon>
        <taxon>Gammaproteobacteria</taxon>
        <taxon>Pseudomonadales</taxon>
        <taxon>Pseudomonadaceae</taxon>
        <taxon>Pseudomonas</taxon>
    </lineage>
</organism>
<evidence type="ECO:0000313" key="2">
    <source>
        <dbReference type="Proteomes" id="UP000283260"/>
    </source>
</evidence>
<dbReference type="EMBL" id="MOBL01000014">
    <property type="protein sequence ID" value="RON32747.1"/>
    <property type="molecule type" value="Genomic_DNA"/>
</dbReference>
<protein>
    <submittedName>
        <fullName evidence="1">Uncharacterized protein</fullName>
    </submittedName>
</protein>
<dbReference type="AlphaFoldDB" id="A0A423J535"/>
<comment type="caution">
    <text evidence="1">The sequence shown here is derived from an EMBL/GenBank/DDBJ whole genome shotgun (WGS) entry which is preliminary data.</text>
</comment>
<evidence type="ECO:0000313" key="1">
    <source>
        <dbReference type="EMBL" id="RON32747.1"/>
    </source>
</evidence>
<reference evidence="1 2" key="1">
    <citation type="submission" date="2016-10" db="EMBL/GenBank/DDBJ databases">
        <title>Comparative genome analysis of multiple Pseudomonas spp. focuses on biocontrol and plant growth promoting traits.</title>
        <authorList>
            <person name="Tao X.-Y."/>
            <person name="Taylor C.G."/>
        </authorList>
    </citation>
    <scope>NUCLEOTIDE SEQUENCE [LARGE SCALE GENOMIC DNA]</scope>
    <source>
        <strain evidence="1 2">94G2</strain>
    </source>
</reference>
<gene>
    <name evidence="1" type="ORF">BK661_14770</name>
</gene>
<proteinExistence type="predicted"/>
<dbReference type="Proteomes" id="UP000283260">
    <property type="component" value="Unassembled WGS sequence"/>
</dbReference>
<name>A0A423J535_9PSED</name>
<sequence>MWDSDGIKTTRSVAYVDTRLRKQSCNLAAMMGLMVKKMHDQAVKILIGHYTLHVYLIEGAI</sequence>